<comment type="similarity">
    <text evidence="2">Belongs to the pantothenate synthetase family.</text>
</comment>
<evidence type="ECO:0000313" key="13">
    <source>
        <dbReference type="EMBL" id="KAE9455193.1"/>
    </source>
</evidence>
<protein>
    <recommendedName>
        <fullName evidence="4">Pantoate--beta-alanine ligase</fullName>
        <ecNumber evidence="3">6.3.2.1</ecNumber>
    </recommendedName>
    <alternativeName>
        <fullName evidence="10">Pantoate-activating enzyme</fullName>
    </alternativeName>
    <alternativeName>
        <fullName evidence="9">Pantothenate synthetase</fullName>
    </alternativeName>
</protein>
<dbReference type="SUPFAM" id="SSF52374">
    <property type="entry name" value="Nucleotidylyl transferase"/>
    <property type="match status" value="1"/>
</dbReference>
<evidence type="ECO:0000256" key="7">
    <source>
        <dbReference type="ARBA" id="ARBA00022741"/>
    </source>
</evidence>
<evidence type="ECO:0000256" key="1">
    <source>
        <dbReference type="ARBA" id="ARBA00004990"/>
    </source>
</evidence>
<dbReference type="EC" id="6.3.2.1" evidence="3"/>
<dbReference type="Pfam" id="PF02569">
    <property type="entry name" value="Pantoate_ligase"/>
    <property type="match status" value="1"/>
</dbReference>
<dbReference type="PANTHER" id="PTHR21299:SF1">
    <property type="entry name" value="PANTOATE--BETA-ALANINE LIGASE"/>
    <property type="match status" value="1"/>
</dbReference>
<dbReference type="EMBL" id="QEFC01001865">
    <property type="protein sequence ID" value="KAE9455193.1"/>
    <property type="molecule type" value="Genomic_DNA"/>
</dbReference>
<comment type="catalytic activity">
    <reaction evidence="11">
        <text>(R)-pantoate + beta-alanine + ATP = (R)-pantothenate + AMP + diphosphate + H(+)</text>
        <dbReference type="Rhea" id="RHEA:10912"/>
        <dbReference type="ChEBI" id="CHEBI:15378"/>
        <dbReference type="ChEBI" id="CHEBI:15980"/>
        <dbReference type="ChEBI" id="CHEBI:29032"/>
        <dbReference type="ChEBI" id="CHEBI:30616"/>
        <dbReference type="ChEBI" id="CHEBI:33019"/>
        <dbReference type="ChEBI" id="CHEBI:57966"/>
        <dbReference type="ChEBI" id="CHEBI:456215"/>
        <dbReference type="EC" id="6.3.2.1"/>
    </reaction>
</comment>
<dbReference type="OrthoDB" id="2020436at2759"/>
<feature type="non-terminal residue" evidence="13">
    <location>
        <position position="1"/>
    </location>
</feature>
<keyword evidence="6" id="KW-0566">Pantothenate biosynthesis</keyword>
<proteinExistence type="inferred from homology"/>
<evidence type="ECO:0000256" key="5">
    <source>
        <dbReference type="ARBA" id="ARBA00022598"/>
    </source>
</evidence>
<dbReference type="Gene3D" id="3.40.50.620">
    <property type="entry name" value="HUPs"/>
    <property type="match status" value="1"/>
</dbReference>
<dbReference type="Gene3D" id="3.30.1300.10">
    <property type="entry name" value="Pantoate-beta-alanine ligase, C-terminal domain"/>
    <property type="match status" value="1"/>
</dbReference>
<dbReference type="InterPro" id="IPR003721">
    <property type="entry name" value="Pantoate_ligase"/>
</dbReference>
<evidence type="ECO:0000256" key="10">
    <source>
        <dbReference type="ARBA" id="ARBA00032806"/>
    </source>
</evidence>
<keyword evidence="8" id="KW-0067">ATP-binding</keyword>
<organism evidence="13 14">
    <name type="scientific">Rhododendron williamsianum</name>
    <dbReference type="NCBI Taxonomy" id="262921"/>
    <lineage>
        <taxon>Eukaryota</taxon>
        <taxon>Viridiplantae</taxon>
        <taxon>Streptophyta</taxon>
        <taxon>Embryophyta</taxon>
        <taxon>Tracheophyta</taxon>
        <taxon>Spermatophyta</taxon>
        <taxon>Magnoliopsida</taxon>
        <taxon>eudicotyledons</taxon>
        <taxon>Gunneridae</taxon>
        <taxon>Pentapetalae</taxon>
        <taxon>asterids</taxon>
        <taxon>Ericales</taxon>
        <taxon>Ericaceae</taxon>
        <taxon>Ericoideae</taxon>
        <taxon>Rhodoreae</taxon>
        <taxon>Rhododendron</taxon>
    </lineage>
</organism>
<evidence type="ECO:0000256" key="3">
    <source>
        <dbReference type="ARBA" id="ARBA00012219"/>
    </source>
</evidence>
<keyword evidence="5" id="KW-0436">Ligase</keyword>
<evidence type="ECO:0000256" key="8">
    <source>
        <dbReference type="ARBA" id="ARBA00022840"/>
    </source>
</evidence>
<dbReference type="GO" id="GO:0005829">
    <property type="term" value="C:cytosol"/>
    <property type="evidence" value="ECO:0007669"/>
    <property type="project" value="TreeGrafter"/>
</dbReference>
<evidence type="ECO:0000256" key="11">
    <source>
        <dbReference type="ARBA" id="ARBA00048258"/>
    </source>
</evidence>
<accession>A0A6A4L6M3</accession>
<evidence type="ECO:0000256" key="6">
    <source>
        <dbReference type="ARBA" id="ARBA00022655"/>
    </source>
</evidence>
<reference evidence="13 14" key="1">
    <citation type="journal article" date="2019" name="Genome Biol. Evol.">
        <title>The Rhododendron genome and chromosomal organization provide insight into shared whole-genome duplications across the heath family (Ericaceae).</title>
        <authorList>
            <person name="Soza V.L."/>
            <person name="Lindsley D."/>
            <person name="Waalkes A."/>
            <person name="Ramage E."/>
            <person name="Patwardhan R.P."/>
            <person name="Burton J.N."/>
            <person name="Adey A."/>
            <person name="Kumar A."/>
            <person name="Qiu R."/>
            <person name="Shendure J."/>
            <person name="Hall B."/>
        </authorList>
    </citation>
    <scope>NUCLEOTIDE SEQUENCE [LARGE SCALE GENOMIC DNA]</scope>
    <source>
        <strain evidence="13">RSF 1966-606</strain>
    </source>
</reference>
<dbReference type="GO" id="GO:0004592">
    <property type="term" value="F:pantoate-beta-alanine ligase activity"/>
    <property type="evidence" value="ECO:0007669"/>
    <property type="project" value="UniProtKB-EC"/>
</dbReference>
<keyword evidence="7" id="KW-0547">Nucleotide-binding</keyword>
<dbReference type="GO" id="GO:0005524">
    <property type="term" value="F:ATP binding"/>
    <property type="evidence" value="ECO:0007669"/>
    <property type="project" value="UniProtKB-KW"/>
</dbReference>
<feature type="compositionally biased region" description="Basic and acidic residues" evidence="12">
    <location>
        <begin position="311"/>
        <end position="325"/>
    </location>
</feature>
<evidence type="ECO:0000313" key="14">
    <source>
        <dbReference type="Proteomes" id="UP000428333"/>
    </source>
</evidence>
<name>A0A6A4L6M3_9ERIC</name>
<sequence>MEVEKEPLIIIDKNEMRQWSRTMRAQGKTIGLVPTMGYLHEGHLSLIKESHTHLTVVSIYVNPGQFFPSEDLSTYPSDFNGDINAQWGWGGERKREEGRSVVSCVEERGVGHETWVRVERLEKGMCGKSRPVFFRGVATVLAKLFNVVEPDVAVRDLEFSIEVIGSEIVRDDDGLAMSSCNVHLSPEEREKALSINQSLSKAKLSAEKGQVNCRELKDSVIQAVREAGGRIDYAEVRCPKNSKYPRNGEAQTDLIVGPTANKAERPVMALMFSWCITFLNTFTYPQALKRKLIMNDSEKEEQPQKQIAVESMKDQKEETSLHRVSTEASFSKEIPDTDDPMSSSTAMEPAKDLVLAQSSEHQETSTPDQSNEAFISAHKDALIGKEDPHNPEPNFLLPSLNQEDHEMRNQGMETKNAEGNPNAVPAYPLSTGIVVPVVSPSSVNEVNQNPSTSSGEEIDLMLDHAKTISQSLTDIFDSGITSPLCQLSAETQQDLSQF</sequence>
<evidence type="ECO:0000256" key="12">
    <source>
        <dbReference type="SAM" id="MobiDB-lite"/>
    </source>
</evidence>
<evidence type="ECO:0000256" key="4">
    <source>
        <dbReference type="ARBA" id="ARBA00015647"/>
    </source>
</evidence>
<comment type="caution">
    <text evidence="13">The sequence shown here is derived from an EMBL/GenBank/DDBJ whole genome shotgun (WGS) entry which is preliminary data.</text>
</comment>
<comment type="pathway">
    <text evidence="1">Cofactor biosynthesis; (R)-pantothenate biosynthesis; (R)-pantothenate from (R)-pantoate and beta-alanine: step 1/1.</text>
</comment>
<dbReference type="UniPathway" id="UPA00028">
    <property type="reaction ID" value="UER00005"/>
</dbReference>
<evidence type="ECO:0000256" key="2">
    <source>
        <dbReference type="ARBA" id="ARBA00009256"/>
    </source>
</evidence>
<feature type="region of interest" description="Disordered" evidence="12">
    <location>
        <begin position="297"/>
        <end position="346"/>
    </location>
</feature>
<dbReference type="InterPro" id="IPR014729">
    <property type="entry name" value="Rossmann-like_a/b/a_fold"/>
</dbReference>
<dbReference type="AlphaFoldDB" id="A0A6A4L6M3"/>
<gene>
    <name evidence="13" type="ORF">C3L33_12894</name>
</gene>
<dbReference type="GO" id="GO:0015940">
    <property type="term" value="P:pantothenate biosynthetic process"/>
    <property type="evidence" value="ECO:0007669"/>
    <property type="project" value="UniProtKB-UniPathway"/>
</dbReference>
<dbReference type="PANTHER" id="PTHR21299">
    <property type="entry name" value="CYTIDYLATE KINASE/PANTOATE-BETA-ALANINE LIGASE"/>
    <property type="match status" value="1"/>
</dbReference>
<dbReference type="Proteomes" id="UP000428333">
    <property type="component" value="Linkage Group LG07"/>
</dbReference>
<keyword evidence="14" id="KW-1185">Reference proteome</keyword>
<dbReference type="InterPro" id="IPR042176">
    <property type="entry name" value="Pantoate_ligase_C"/>
</dbReference>
<evidence type="ECO:0000256" key="9">
    <source>
        <dbReference type="ARBA" id="ARBA00029902"/>
    </source>
</evidence>